<reference evidence="3" key="1">
    <citation type="submission" date="2016-10" db="EMBL/GenBank/DDBJ databases">
        <authorList>
            <person name="Varghese N."/>
            <person name="Submissions S."/>
        </authorList>
    </citation>
    <scope>NUCLEOTIDE SEQUENCE [LARGE SCALE GENOMIC DNA]</scope>
    <source>
        <strain evidence="3">ATCC 25963</strain>
    </source>
</reference>
<protein>
    <submittedName>
        <fullName evidence="2">Uncharacterized protein</fullName>
    </submittedName>
</protein>
<evidence type="ECO:0000256" key="1">
    <source>
        <dbReference type="SAM" id="MobiDB-lite"/>
    </source>
</evidence>
<feature type="compositionally biased region" description="Acidic residues" evidence="1">
    <location>
        <begin position="1"/>
        <end position="10"/>
    </location>
</feature>
<evidence type="ECO:0000313" key="3">
    <source>
        <dbReference type="Proteomes" id="UP000199400"/>
    </source>
</evidence>
<evidence type="ECO:0000313" key="2">
    <source>
        <dbReference type="EMBL" id="SFF04164.1"/>
    </source>
</evidence>
<feature type="region of interest" description="Disordered" evidence="1">
    <location>
        <begin position="1"/>
        <end position="59"/>
    </location>
</feature>
<organism evidence="2 3">
    <name type="scientific">Nannocystis exedens</name>
    <dbReference type="NCBI Taxonomy" id="54"/>
    <lineage>
        <taxon>Bacteria</taxon>
        <taxon>Pseudomonadati</taxon>
        <taxon>Myxococcota</taxon>
        <taxon>Polyangia</taxon>
        <taxon>Nannocystales</taxon>
        <taxon>Nannocystaceae</taxon>
        <taxon>Nannocystis</taxon>
    </lineage>
</organism>
<proteinExistence type="predicted"/>
<dbReference type="Proteomes" id="UP000199400">
    <property type="component" value="Unassembled WGS sequence"/>
</dbReference>
<accession>A0A1I2FF84</accession>
<gene>
    <name evidence="2" type="ORF">SAMN02745121_06644</name>
</gene>
<name>A0A1I2FF84_9BACT</name>
<keyword evidence="3" id="KW-1185">Reference proteome</keyword>
<dbReference type="EMBL" id="FOMX01000026">
    <property type="protein sequence ID" value="SFF04164.1"/>
    <property type="molecule type" value="Genomic_DNA"/>
</dbReference>
<dbReference type="AlphaFoldDB" id="A0A1I2FF84"/>
<sequence length="59" mass="6144">MDADEGDEAVFADAEVERPADGEQECRPAGHLLTQVGPGDRGPAHADERGGLGSAISRR</sequence>
<feature type="compositionally biased region" description="Basic and acidic residues" evidence="1">
    <location>
        <begin position="15"/>
        <end position="28"/>
    </location>
</feature>